<reference evidence="1" key="1">
    <citation type="submission" date="2018-11" db="EMBL/GenBank/DDBJ databases">
        <authorList>
            <consortium name="Pathogen Informatics"/>
        </authorList>
    </citation>
    <scope>NUCLEOTIDE SEQUENCE</scope>
</reference>
<protein>
    <submittedName>
        <fullName evidence="1">Uncharacterized protein</fullName>
    </submittedName>
</protein>
<proteinExistence type="predicted"/>
<evidence type="ECO:0000313" key="2">
    <source>
        <dbReference type="Proteomes" id="UP000784294"/>
    </source>
</evidence>
<dbReference type="EMBL" id="CAAALY010002062">
    <property type="protein sequence ID" value="VEL07599.1"/>
    <property type="molecule type" value="Genomic_DNA"/>
</dbReference>
<evidence type="ECO:0000313" key="1">
    <source>
        <dbReference type="EMBL" id="VEL07599.1"/>
    </source>
</evidence>
<dbReference type="OrthoDB" id="272810at2759"/>
<name>A0A3S5AXJ3_9PLAT</name>
<dbReference type="AlphaFoldDB" id="A0A3S5AXJ3"/>
<keyword evidence="2" id="KW-1185">Reference proteome</keyword>
<accession>A0A3S5AXJ3</accession>
<sequence length="114" mass="12277">MFSFNRLDVLSLTVADAISGLGGEYDLLAASHRGVRLDTLSGDLNVQPSASEENLSAGFCPPPISHGPVASSLNSRKQYSAWRPYSDLRSTFAFTICSQPMPLLFDTLDIEVPG</sequence>
<dbReference type="Proteomes" id="UP000784294">
    <property type="component" value="Unassembled WGS sequence"/>
</dbReference>
<comment type="caution">
    <text evidence="1">The sequence shown here is derived from an EMBL/GenBank/DDBJ whole genome shotgun (WGS) entry which is preliminary data.</text>
</comment>
<gene>
    <name evidence="1" type="ORF">PXEA_LOCUS1039</name>
</gene>
<organism evidence="1 2">
    <name type="scientific">Protopolystoma xenopodis</name>
    <dbReference type="NCBI Taxonomy" id="117903"/>
    <lineage>
        <taxon>Eukaryota</taxon>
        <taxon>Metazoa</taxon>
        <taxon>Spiralia</taxon>
        <taxon>Lophotrochozoa</taxon>
        <taxon>Platyhelminthes</taxon>
        <taxon>Monogenea</taxon>
        <taxon>Polyopisthocotylea</taxon>
        <taxon>Polystomatidea</taxon>
        <taxon>Polystomatidae</taxon>
        <taxon>Protopolystoma</taxon>
    </lineage>
</organism>